<sequence length="177" mass="21036">MYYALQRECQASAVLQLMQAALAQRDAPGPILVYPQPWDWVEGHENMLAFSDEWRRKGLPAHCNPDELVEVTSMPRVRKCYGWIKIKGETLFRLRPEWWPPRLKIEKRTRQMERDAEYTALVYEYVEEGENEEAAVEESLKFFREAVESDWCYKYKTILIKGRSQSSRFLSKFLFSK</sequence>
<organism evidence="1 2">
    <name type="scientific">Cordyceps confragosa</name>
    <name type="common">Lecanicillium lecanii</name>
    <dbReference type="NCBI Taxonomy" id="2714763"/>
    <lineage>
        <taxon>Eukaryota</taxon>
        <taxon>Fungi</taxon>
        <taxon>Dikarya</taxon>
        <taxon>Ascomycota</taxon>
        <taxon>Pezizomycotina</taxon>
        <taxon>Sordariomycetes</taxon>
        <taxon>Hypocreomycetidae</taxon>
        <taxon>Hypocreales</taxon>
        <taxon>Cordycipitaceae</taxon>
        <taxon>Akanthomyces</taxon>
    </lineage>
</organism>
<reference evidence="1 2" key="1">
    <citation type="submission" date="2016-03" db="EMBL/GenBank/DDBJ databases">
        <title>Fine-scale spatial genetic structure of a fungal parasite of coffee scale insects.</title>
        <authorList>
            <person name="Jackson D."/>
            <person name="Zemenick K.A."/>
            <person name="Malloure B."/>
            <person name="Quandt C.A."/>
            <person name="James T.Y."/>
        </authorList>
    </citation>
    <scope>NUCLEOTIDE SEQUENCE [LARGE SCALE GENOMIC DNA]</scope>
    <source>
        <strain evidence="1 2">UM487</strain>
    </source>
</reference>
<evidence type="ECO:0000313" key="2">
    <source>
        <dbReference type="Proteomes" id="UP000243081"/>
    </source>
</evidence>
<proteinExistence type="predicted"/>
<keyword evidence="2" id="KW-1185">Reference proteome</keyword>
<name>A0A179I3F3_CORDF</name>
<dbReference type="AlphaFoldDB" id="A0A179I3F3"/>
<dbReference type="Proteomes" id="UP000243081">
    <property type="component" value="Unassembled WGS sequence"/>
</dbReference>
<comment type="caution">
    <text evidence="1">The sequence shown here is derived from an EMBL/GenBank/DDBJ whole genome shotgun (WGS) entry which is preliminary data.</text>
</comment>
<protein>
    <submittedName>
        <fullName evidence="1">Uncharacterized protein</fullName>
    </submittedName>
</protein>
<dbReference type="EMBL" id="LUKN01003570">
    <property type="protein sequence ID" value="OAQ97245.1"/>
    <property type="molecule type" value="Genomic_DNA"/>
</dbReference>
<evidence type="ECO:0000313" key="1">
    <source>
        <dbReference type="EMBL" id="OAQ97245.1"/>
    </source>
</evidence>
<gene>
    <name evidence="1" type="ORF">LLEC1_07061</name>
</gene>
<accession>A0A179I3F3</accession>
<dbReference type="OrthoDB" id="4633509at2759"/>